<sequence length="125" mass="13977">MLPVSKGKTILQERWKFMVAKQSLEIQDRAANIIHTSTRSSDPTAEIYPVISRKTYMVPKSPTWSNGSTLIQLTHLYACQVWHIESQCRLGHGGVMITQETGASEDGSKRLQRGTGDEGDYKPDV</sequence>
<dbReference type="Proteomes" id="UP000887159">
    <property type="component" value="Unassembled WGS sequence"/>
</dbReference>
<comment type="caution">
    <text evidence="2">The sequence shown here is derived from an EMBL/GenBank/DDBJ whole genome shotgun (WGS) entry which is preliminary data.</text>
</comment>
<name>A0A8X6RV03_TRICX</name>
<feature type="region of interest" description="Disordered" evidence="1">
    <location>
        <begin position="99"/>
        <end position="125"/>
    </location>
</feature>
<evidence type="ECO:0000313" key="2">
    <source>
        <dbReference type="EMBL" id="GFY00706.1"/>
    </source>
</evidence>
<accession>A0A8X6RV03</accession>
<organism evidence="2 3">
    <name type="scientific">Trichonephila clavipes</name>
    <name type="common">Golden silk orbweaver</name>
    <name type="synonym">Nephila clavipes</name>
    <dbReference type="NCBI Taxonomy" id="2585209"/>
    <lineage>
        <taxon>Eukaryota</taxon>
        <taxon>Metazoa</taxon>
        <taxon>Ecdysozoa</taxon>
        <taxon>Arthropoda</taxon>
        <taxon>Chelicerata</taxon>
        <taxon>Arachnida</taxon>
        <taxon>Araneae</taxon>
        <taxon>Araneomorphae</taxon>
        <taxon>Entelegynae</taxon>
        <taxon>Araneoidea</taxon>
        <taxon>Nephilidae</taxon>
        <taxon>Trichonephila</taxon>
    </lineage>
</organism>
<protein>
    <submittedName>
        <fullName evidence="2">Uncharacterized protein</fullName>
    </submittedName>
</protein>
<evidence type="ECO:0000313" key="3">
    <source>
        <dbReference type="Proteomes" id="UP000887159"/>
    </source>
</evidence>
<reference evidence="2" key="1">
    <citation type="submission" date="2020-08" db="EMBL/GenBank/DDBJ databases">
        <title>Multicomponent nature underlies the extraordinary mechanical properties of spider dragline silk.</title>
        <authorList>
            <person name="Kono N."/>
            <person name="Nakamura H."/>
            <person name="Mori M."/>
            <person name="Yoshida Y."/>
            <person name="Ohtoshi R."/>
            <person name="Malay A.D."/>
            <person name="Moran D.A.P."/>
            <person name="Tomita M."/>
            <person name="Numata K."/>
            <person name="Arakawa K."/>
        </authorList>
    </citation>
    <scope>NUCLEOTIDE SEQUENCE</scope>
</reference>
<gene>
    <name evidence="2" type="ORF">TNCV_2140991</name>
</gene>
<dbReference type="AlphaFoldDB" id="A0A8X6RV03"/>
<feature type="compositionally biased region" description="Basic and acidic residues" evidence="1">
    <location>
        <begin position="115"/>
        <end position="125"/>
    </location>
</feature>
<dbReference type="EMBL" id="BMAU01021221">
    <property type="protein sequence ID" value="GFY00706.1"/>
    <property type="molecule type" value="Genomic_DNA"/>
</dbReference>
<keyword evidence="3" id="KW-1185">Reference proteome</keyword>
<evidence type="ECO:0000256" key="1">
    <source>
        <dbReference type="SAM" id="MobiDB-lite"/>
    </source>
</evidence>
<proteinExistence type="predicted"/>